<dbReference type="InterPro" id="IPR006944">
    <property type="entry name" value="Phage/GTA_portal"/>
</dbReference>
<evidence type="ECO:0000256" key="3">
    <source>
        <dbReference type="ARBA" id="ARBA00023219"/>
    </source>
</evidence>
<dbReference type="EMBL" id="KX670789">
    <property type="protein sequence ID" value="AOZ64877.1"/>
    <property type="molecule type" value="Genomic_DNA"/>
</dbReference>
<name>A0A1I9SDF0_9CAUD</name>
<keyword evidence="1" id="KW-0118">Viral capsid assembly</keyword>
<keyword evidence="2" id="KW-1160">Virus entry into host cell</keyword>
<reference evidence="5 6" key="1">
    <citation type="submission" date="2016-08" db="EMBL/GenBank/DDBJ databases">
        <authorList>
            <person name="Delwel I.O."/>
            <person name="Rosado J.E."/>
            <person name="Bhuiyan S."/>
            <person name="Layton S.R."/>
            <person name="Benjamin R.C."/>
            <person name="Hughes L.E."/>
            <person name="Garlena R.A."/>
            <person name="Russell D.A."/>
            <person name="Pope W.H."/>
            <person name="Jacobs-Sera D."/>
            <person name="Hendrix R.W."/>
            <person name="Hatfull G.F."/>
        </authorList>
    </citation>
    <scope>NUCLEOTIDE SEQUENCE [LARGE SCALE GENOMIC DNA]</scope>
</reference>
<evidence type="ECO:0000313" key="5">
    <source>
        <dbReference type="EMBL" id="AOZ64877.1"/>
    </source>
</evidence>
<dbReference type="Pfam" id="PF04860">
    <property type="entry name" value="Phage_portal"/>
    <property type="match status" value="1"/>
</dbReference>
<protein>
    <submittedName>
        <fullName evidence="5">Portal protein</fullName>
    </submittedName>
</protein>
<proteinExistence type="predicted"/>
<keyword evidence="1" id="KW-1188">Viral release from host cell</keyword>
<feature type="region of interest" description="Disordered" evidence="4">
    <location>
        <begin position="381"/>
        <end position="427"/>
    </location>
</feature>
<keyword evidence="2" id="KW-1171">Viral genome ejection through host cell envelope</keyword>
<evidence type="ECO:0000256" key="1">
    <source>
        <dbReference type="ARBA" id="ARBA00022950"/>
    </source>
</evidence>
<evidence type="ECO:0000256" key="4">
    <source>
        <dbReference type="SAM" id="MobiDB-lite"/>
    </source>
</evidence>
<organism evidence="5 6">
    <name type="scientific">Streptomyces phage OlympicHelado</name>
    <dbReference type="NCBI Taxonomy" id="1897524"/>
    <lineage>
        <taxon>Viruses</taxon>
        <taxon>Duplodnaviria</taxon>
        <taxon>Heunggongvirae</taxon>
        <taxon>Uroviricota</taxon>
        <taxon>Caudoviricetes</taxon>
        <taxon>Rimavirus</taxon>
        <taxon>Rimavirus rima</taxon>
    </lineage>
</organism>
<evidence type="ECO:0000256" key="2">
    <source>
        <dbReference type="ARBA" id="ARBA00023009"/>
    </source>
</evidence>
<accession>A0A1I9SDF0</accession>
<dbReference type="Proteomes" id="UP000224592">
    <property type="component" value="Segment"/>
</dbReference>
<evidence type="ECO:0000313" key="6">
    <source>
        <dbReference type="Proteomes" id="UP000224592"/>
    </source>
</evidence>
<feature type="compositionally biased region" description="Acidic residues" evidence="4">
    <location>
        <begin position="415"/>
        <end position="427"/>
    </location>
</feature>
<keyword evidence="2" id="KW-1162">Viral penetration into host cytoplasm</keyword>
<sequence>MAGLLSRVKRTLKHSWNVFLDDNYTGVRSFGGHESTGYYYSPSSRSRSSYSSERSIISSIYTRLGIDVAGVDIRHVRTDDEGRFLEDMDSGLQDCLQVEPNIDQGARQFRQDIAMTLFEHGTAAIVPVETDINPSESASYIIRSLRVGEIVAWHPRHVTVSLYDDRVGQRKQVTVEKKYTAIVENPLYSVMNEPNSTLKRLIHKLNMLDSVDEQSSSGKLDMIIQLPYVIKSEARRQQAEQRRKDIEHQLKGSQYGIAYTDGTEKITQLNRPVENNLLKQIEYLTGILYAQLGLTEEVMNGTADEKAMLNYFSRTIEPVVQAISEAMKKTFLTKTARSQKQSIMYFRDPFKLVPMEQIAEIADKFTRNEVLSANEIRQGIGFKPSKDPKADQLVNSNMPQAGGPAPPGDPGPAVDMEEEDPEDEGEDLVQSGIAEANAMIDSMLQSLGVE</sequence>
<keyword evidence="3" id="KW-0231">Viral genome packaging</keyword>
<gene>
    <name evidence="5" type="ORF">SEA_OLYMPICHELADO_12</name>
</gene>